<reference evidence="2 3" key="1">
    <citation type="journal article" date="2024" name="BMC Biol.">
        <title>Comparative genomics of Ascetosporea gives new insight into the evolutionary basis for animal parasitism in Rhizaria.</title>
        <authorList>
            <person name="Hiltunen Thoren M."/>
            <person name="Onut-Brannstrom I."/>
            <person name="Alfjorden A."/>
            <person name="Peckova H."/>
            <person name="Swords F."/>
            <person name="Hooper C."/>
            <person name="Holzer A.S."/>
            <person name="Bass D."/>
            <person name="Burki F."/>
        </authorList>
    </citation>
    <scope>NUCLEOTIDE SEQUENCE [LARGE SCALE GENOMIC DNA]</scope>
    <source>
        <strain evidence="2">20-A016</strain>
    </source>
</reference>
<keyword evidence="3" id="KW-1185">Reference proteome</keyword>
<comment type="caution">
    <text evidence="2">The sequence shown here is derived from an EMBL/GenBank/DDBJ whole genome shotgun (WGS) entry which is preliminary data.</text>
</comment>
<evidence type="ECO:0000313" key="2">
    <source>
        <dbReference type="EMBL" id="MES1919122.1"/>
    </source>
</evidence>
<feature type="region of interest" description="Disordered" evidence="1">
    <location>
        <begin position="15"/>
        <end position="41"/>
    </location>
</feature>
<evidence type="ECO:0000313" key="3">
    <source>
        <dbReference type="Proteomes" id="UP001439008"/>
    </source>
</evidence>
<organism evidence="2 3">
    <name type="scientific">Bonamia ostreae</name>
    <dbReference type="NCBI Taxonomy" id="126728"/>
    <lineage>
        <taxon>Eukaryota</taxon>
        <taxon>Sar</taxon>
        <taxon>Rhizaria</taxon>
        <taxon>Endomyxa</taxon>
        <taxon>Ascetosporea</taxon>
        <taxon>Haplosporida</taxon>
        <taxon>Bonamia</taxon>
    </lineage>
</organism>
<dbReference type="EMBL" id="JBDODL010000204">
    <property type="protein sequence ID" value="MES1919122.1"/>
    <property type="molecule type" value="Genomic_DNA"/>
</dbReference>
<accession>A0ABV2AHN5</accession>
<name>A0ABV2AHN5_9EUKA</name>
<feature type="compositionally biased region" description="Basic residues" evidence="1">
    <location>
        <begin position="20"/>
        <end position="32"/>
    </location>
</feature>
<proteinExistence type="predicted"/>
<evidence type="ECO:0000256" key="1">
    <source>
        <dbReference type="SAM" id="MobiDB-lite"/>
    </source>
</evidence>
<protein>
    <submittedName>
        <fullName evidence="2">Uncharacterized protein</fullName>
    </submittedName>
</protein>
<dbReference type="Proteomes" id="UP001439008">
    <property type="component" value="Unassembled WGS sequence"/>
</dbReference>
<gene>
    <name evidence="2" type="ORF">MHBO_000987</name>
</gene>
<sequence length="147" mass="16950">MLILRKLQSNKTRSSVLSRAYKKTNSHNKLKAPKNVDRNRSPKSELLVNNKIYAKKKKRIIVDAKSEKSESENSFIIPNGNWDKREKLFFFAVCNSGIEAIAKKEIESIPFLSRTHRVSFSKICYSDCSANILHKIIKNCYIENISD</sequence>